<dbReference type="PANTHER" id="PTHR11280">
    <property type="entry name" value="GLUCOSAMINE-6-PHOSPHATE ISOMERASE"/>
    <property type="match status" value="1"/>
</dbReference>
<keyword evidence="2 3" id="KW-0119">Carbohydrate metabolism</keyword>
<dbReference type="InterPro" id="IPR006148">
    <property type="entry name" value="Glc/Gal-6P_isomerase"/>
</dbReference>
<gene>
    <name evidence="3 5" type="primary">nagB</name>
    <name evidence="5" type="ORF">GCM10010918_03730</name>
</gene>
<evidence type="ECO:0000313" key="5">
    <source>
        <dbReference type="EMBL" id="GGG54163.1"/>
    </source>
</evidence>
<feature type="active site" description="Proton acceptor; for enolization step" evidence="3">
    <location>
        <position position="67"/>
    </location>
</feature>
<dbReference type="EMBL" id="BMHY01000001">
    <property type="protein sequence ID" value="GGG54163.1"/>
    <property type="molecule type" value="Genomic_DNA"/>
</dbReference>
<accession>A0A917LSL7</accession>
<protein>
    <recommendedName>
        <fullName evidence="3">Glucosamine-6-phosphate deaminase</fullName>
        <ecNumber evidence="3">3.5.99.6</ecNumber>
    </recommendedName>
    <alternativeName>
        <fullName evidence="3">GlcN6P deaminase</fullName>
        <shortName evidence="3">GNPDA</shortName>
    </alternativeName>
    <alternativeName>
        <fullName evidence="3">Glucosamine-6-phosphate isomerase</fullName>
    </alternativeName>
</protein>
<evidence type="ECO:0000256" key="1">
    <source>
        <dbReference type="ARBA" id="ARBA00022801"/>
    </source>
</evidence>
<dbReference type="GO" id="GO:0005975">
    <property type="term" value="P:carbohydrate metabolic process"/>
    <property type="evidence" value="ECO:0007669"/>
    <property type="project" value="InterPro"/>
</dbReference>
<dbReference type="Pfam" id="PF01182">
    <property type="entry name" value="Glucosamine_iso"/>
    <property type="match status" value="1"/>
</dbReference>
<dbReference type="InterPro" id="IPR037171">
    <property type="entry name" value="NagB/RpiA_transferase-like"/>
</dbReference>
<keyword evidence="6" id="KW-1185">Reference proteome</keyword>
<dbReference type="NCBIfam" id="TIGR00502">
    <property type="entry name" value="nagB"/>
    <property type="match status" value="1"/>
</dbReference>
<comment type="catalytic activity">
    <reaction evidence="3">
        <text>alpha-D-glucosamine 6-phosphate + H2O = beta-D-fructose 6-phosphate + NH4(+)</text>
        <dbReference type="Rhea" id="RHEA:12172"/>
        <dbReference type="ChEBI" id="CHEBI:15377"/>
        <dbReference type="ChEBI" id="CHEBI:28938"/>
        <dbReference type="ChEBI" id="CHEBI:57634"/>
        <dbReference type="ChEBI" id="CHEBI:75989"/>
        <dbReference type="EC" id="3.5.99.6"/>
    </reaction>
</comment>
<dbReference type="Proteomes" id="UP000600247">
    <property type="component" value="Unassembled WGS sequence"/>
</dbReference>
<dbReference type="PANTHER" id="PTHR11280:SF5">
    <property type="entry name" value="GLUCOSAMINE-6-PHOSPHATE ISOMERASE"/>
    <property type="match status" value="1"/>
</dbReference>
<evidence type="ECO:0000256" key="2">
    <source>
        <dbReference type="ARBA" id="ARBA00023277"/>
    </source>
</evidence>
<evidence type="ECO:0000259" key="4">
    <source>
        <dbReference type="Pfam" id="PF01182"/>
    </source>
</evidence>
<dbReference type="RefSeq" id="WP_188887231.1">
    <property type="nucleotide sequence ID" value="NZ_BMHY01000001.1"/>
</dbReference>
<feature type="domain" description="Glucosamine/galactosamine-6-phosphate isomerase" evidence="4">
    <location>
        <begin position="10"/>
        <end position="224"/>
    </location>
</feature>
<evidence type="ECO:0000256" key="3">
    <source>
        <dbReference type="HAMAP-Rule" id="MF_01241"/>
    </source>
</evidence>
<dbReference type="HAMAP" id="MF_01241">
    <property type="entry name" value="GlcN6P_deamin"/>
    <property type="match status" value="1"/>
</dbReference>
<dbReference type="CDD" id="cd01399">
    <property type="entry name" value="GlcN6P_deaminase"/>
    <property type="match status" value="1"/>
</dbReference>
<dbReference type="GO" id="GO:0019262">
    <property type="term" value="P:N-acetylneuraminate catabolic process"/>
    <property type="evidence" value="ECO:0007669"/>
    <property type="project" value="UniProtKB-UniRule"/>
</dbReference>
<dbReference type="GO" id="GO:0006043">
    <property type="term" value="P:glucosamine catabolic process"/>
    <property type="evidence" value="ECO:0007669"/>
    <property type="project" value="TreeGrafter"/>
</dbReference>
<keyword evidence="1 3" id="KW-0378">Hydrolase</keyword>
<feature type="active site" description="For ring-opening step" evidence="3">
    <location>
        <position position="136"/>
    </location>
</feature>
<reference evidence="5 6" key="1">
    <citation type="journal article" date="2014" name="Int. J. Syst. Evol. Microbiol.">
        <title>Complete genome sequence of Corynebacterium casei LMG S-19264T (=DSM 44701T), isolated from a smear-ripened cheese.</title>
        <authorList>
            <consortium name="US DOE Joint Genome Institute (JGI-PGF)"/>
            <person name="Walter F."/>
            <person name="Albersmeier A."/>
            <person name="Kalinowski J."/>
            <person name="Ruckert C."/>
        </authorList>
    </citation>
    <scope>NUCLEOTIDE SEQUENCE [LARGE SCALE GENOMIC DNA]</scope>
    <source>
        <strain evidence="5 6">CGMCC 1.15286</strain>
    </source>
</reference>
<proteinExistence type="inferred from homology"/>
<dbReference type="GO" id="GO:0005737">
    <property type="term" value="C:cytoplasm"/>
    <property type="evidence" value="ECO:0007669"/>
    <property type="project" value="TreeGrafter"/>
</dbReference>
<evidence type="ECO:0000313" key="6">
    <source>
        <dbReference type="Proteomes" id="UP000600247"/>
    </source>
</evidence>
<dbReference type="GO" id="GO:0006046">
    <property type="term" value="P:N-acetylglucosamine catabolic process"/>
    <property type="evidence" value="ECO:0007669"/>
    <property type="project" value="UniProtKB-UniRule"/>
</dbReference>
<dbReference type="SUPFAM" id="SSF100950">
    <property type="entry name" value="NagB/RpiA/CoA transferase-like"/>
    <property type="match status" value="1"/>
</dbReference>
<sequence length="241" mass="26618">MNVLTFATNEELSAYAADFITDMVRAKPDAVLGLATGETPIGVYEQLVARYREGRVSFRQVKAFNLDEYAGLSQGHTQSYQAYMHKHLFSGIDLPLEQAYIPCGRADDRWGAARDYDRLLDEAGQLDLQLLGIGHNGHIGFNEPGEELHAQTHVVRLKEETRAANSRYFESLAEVPEYAITMGVGPIMKARQLLLIVRGEDKAAVLKKALLGPITTQCPASLLQLHPQLTVLLDEGAAKEL</sequence>
<dbReference type="Gene3D" id="3.40.50.1360">
    <property type="match status" value="1"/>
</dbReference>
<dbReference type="InterPro" id="IPR004547">
    <property type="entry name" value="Glucosamine6P_isomerase"/>
</dbReference>
<dbReference type="InterPro" id="IPR018321">
    <property type="entry name" value="Glucosamine6P_isomerase_CS"/>
</dbReference>
<dbReference type="AlphaFoldDB" id="A0A917LSL7"/>
<dbReference type="EC" id="3.5.99.6" evidence="3"/>
<feature type="active site" description="Proton acceptor; for ring-opening step" evidence="3">
    <location>
        <position position="138"/>
    </location>
</feature>
<dbReference type="GO" id="GO:0004342">
    <property type="term" value="F:glucosamine-6-phosphate deaminase activity"/>
    <property type="evidence" value="ECO:0007669"/>
    <property type="project" value="UniProtKB-UniRule"/>
</dbReference>
<name>A0A917LSL7_9BACL</name>
<dbReference type="PROSITE" id="PS01161">
    <property type="entry name" value="GLC_GALNAC_ISOMERASE"/>
    <property type="match status" value="1"/>
</dbReference>
<comment type="caution">
    <text evidence="3">Lacks conserved residue(s) required for the propagation of feature annotation.</text>
</comment>
<feature type="active site" description="For ring-opening step" evidence="3">
    <location>
        <position position="143"/>
    </location>
</feature>
<comment type="similarity">
    <text evidence="3">Belongs to the glucosamine/galactosamine-6-phosphate isomerase family. NagB subfamily.</text>
</comment>
<comment type="pathway">
    <text evidence="3">Amino-sugar metabolism; N-acetylneuraminate degradation; D-fructose 6-phosphate from N-acetylneuraminate: step 5/5.</text>
</comment>
<dbReference type="GO" id="GO:0042802">
    <property type="term" value="F:identical protein binding"/>
    <property type="evidence" value="ECO:0007669"/>
    <property type="project" value="TreeGrafter"/>
</dbReference>
<comment type="caution">
    <text evidence="5">The sequence shown here is derived from an EMBL/GenBank/DDBJ whole genome shotgun (WGS) entry which is preliminary data.</text>
</comment>
<organism evidence="5 6">
    <name type="scientific">Paenibacillus radicis</name>
    <name type="common">ex Gao et al. 2016</name>
    <dbReference type="NCBI Taxonomy" id="1737354"/>
    <lineage>
        <taxon>Bacteria</taxon>
        <taxon>Bacillati</taxon>
        <taxon>Bacillota</taxon>
        <taxon>Bacilli</taxon>
        <taxon>Bacillales</taxon>
        <taxon>Paenibacillaceae</taxon>
        <taxon>Paenibacillus</taxon>
    </lineage>
</organism>
<comment type="function">
    <text evidence="3">Catalyzes the reversible isomerization-deamination of glucosamine 6-phosphate (GlcN6P) to form fructose 6-phosphate (Fru6P) and ammonium ion.</text>
</comment>